<sequence length="530" mass="57387">MRKVAVGIAVACGVAAAAAAAVVVHRRMKKAGKWVKAMEMVKDFEEKCATPLSRLRQVSDAMIVEMQAGLASEGGSKLKMLISYVDSLPTGKEKGLFYALDLGGTNFRVLRLVLGGKGRGIINQQFVEVSIPTSLMTGSSSDELFDFIVAKLAKFVAQEGPDFKPSPCRQRELGFTFSFPVVQTSIASGTLLKWTKGFSINETVGRDVVEELTKAMERHGLDMRVSAMVNDAVGTLAGGRYANNDVVAAVILGTGSNAAYVERADAILKWHGPLPRSGEMVSCSSLIPISEHSIASTSFLWKNRVANGISLKVINMEWGNFKSAHLPLSEYDLELDAESLNPGDQIFEKVMSGMYLGEIVRRVLSWMAKEAAFFGDTVPPKLKVPFILGTPAISAMHQDTSPDLKVVASHIKDIFEITNTSLKIRRVIVQICSIVATRGARLSAAGILSILRNMGCDTITEGEERRTAIAMDGGLYEHYTEYRKCLVNCLNELLGKEVFESVVLELSNDGSGIGAAILAASHSKYIGCYD</sequence>
<dbReference type="GO" id="GO:0008865">
    <property type="term" value="F:fructokinase activity"/>
    <property type="evidence" value="ECO:0007669"/>
    <property type="project" value="TreeGrafter"/>
</dbReference>
<dbReference type="EC" id="2.7.1.-" evidence="9"/>
<evidence type="ECO:0000313" key="12">
    <source>
        <dbReference type="EMBL" id="KAE8718380.1"/>
    </source>
</evidence>
<gene>
    <name evidence="12" type="ORF">F3Y22_tig00110013pilonHSYRG00014</name>
</gene>
<reference evidence="12" key="1">
    <citation type="submission" date="2019-09" db="EMBL/GenBank/DDBJ databases">
        <title>Draft genome information of white flower Hibiscus syriacus.</title>
        <authorList>
            <person name="Kim Y.-M."/>
        </authorList>
    </citation>
    <scope>NUCLEOTIDE SEQUENCE [LARGE SCALE GENOMIC DNA]</scope>
    <source>
        <strain evidence="12">YM2019G1</strain>
    </source>
</reference>
<dbReference type="PANTHER" id="PTHR19443">
    <property type="entry name" value="HEXOKINASE"/>
    <property type="match status" value="1"/>
</dbReference>
<dbReference type="GO" id="GO:0005524">
    <property type="term" value="F:ATP binding"/>
    <property type="evidence" value="ECO:0007669"/>
    <property type="project" value="UniProtKB-UniRule"/>
</dbReference>
<dbReference type="CDD" id="cd24020">
    <property type="entry name" value="ASKHA_NBD_HK_plant"/>
    <property type="match status" value="1"/>
</dbReference>
<dbReference type="GO" id="GO:0005536">
    <property type="term" value="F:D-glucose binding"/>
    <property type="evidence" value="ECO:0007669"/>
    <property type="project" value="InterPro"/>
</dbReference>
<evidence type="ECO:0000256" key="8">
    <source>
        <dbReference type="ARBA" id="ARBA00023152"/>
    </source>
</evidence>
<evidence type="ECO:0000256" key="9">
    <source>
        <dbReference type="RuleBase" id="RU362007"/>
    </source>
</evidence>
<dbReference type="GO" id="GO:0005829">
    <property type="term" value="C:cytosol"/>
    <property type="evidence" value="ECO:0007669"/>
    <property type="project" value="TreeGrafter"/>
</dbReference>
<evidence type="ECO:0000256" key="1">
    <source>
        <dbReference type="ARBA" id="ARBA00004888"/>
    </source>
</evidence>
<name>A0A6A3BMZ8_HIBSY</name>
<dbReference type="GO" id="GO:0006006">
    <property type="term" value="P:glucose metabolic process"/>
    <property type="evidence" value="ECO:0007669"/>
    <property type="project" value="TreeGrafter"/>
</dbReference>
<evidence type="ECO:0000256" key="5">
    <source>
        <dbReference type="ARBA" id="ARBA00022741"/>
    </source>
</evidence>
<keyword evidence="4 9" id="KW-0808">Transferase</keyword>
<dbReference type="Gene3D" id="3.40.367.20">
    <property type="match status" value="2"/>
</dbReference>
<protein>
    <recommendedName>
        <fullName evidence="9">Phosphotransferase</fullName>
        <ecNumber evidence="9">2.7.1.-</ecNumber>
    </recommendedName>
</protein>
<dbReference type="InterPro" id="IPR001312">
    <property type="entry name" value="Hexokinase"/>
</dbReference>
<comment type="similarity">
    <text evidence="3 9">Belongs to the hexokinase family.</text>
</comment>
<keyword evidence="13" id="KW-1185">Reference proteome</keyword>
<dbReference type="PANTHER" id="PTHR19443:SF85">
    <property type="entry name" value="HEXOKINASE-1"/>
    <property type="match status" value="1"/>
</dbReference>
<dbReference type="InterPro" id="IPR043129">
    <property type="entry name" value="ATPase_NBD"/>
</dbReference>
<dbReference type="EMBL" id="VEPZ02000812">
    <property type="protein sequence ID" value="KAE8718380.1"/>
    <property type="molecule type" value="Genomic_DNA"/>
</dbReference>
<evidence type="ECO:0000259" key="10">
    <source>
        <dbReference type="Pfam" id="PF00349"/>
    </source>
</evidence>
<dbReference type="GO" id="GO:0004340">
    <property type="term" value="F:glucokinase activity"/>
    <property type="evidence" value="ECO:0007669"/>
    <property type="project" value="TreeGrafter"/>
</dbReference>
<dbReference type="AlphaFoldDB" id="A0A6A3BMZ8"/>
<keyword evidence="6 9" id="KW-0418">Kinase</keyword>
<comment type="pathway">
    <text evidence="1">Carbohydrate degradation; glycolysis; D-glyceraldehyde 3-phosphate and glycerone phosphate from D-glucose: step 1/4.</text>
</comment>
<evidence type="ECO:0000256" key="7">
    <source>
        <dbReference type="ARBA" id="ARBA00022840"/>
    </source>
</evidence>
<comment type="pathway">
    <text evidence="2">Carbohydrate metabolism; hexose metabolism.</text>
</comment>
<dbReference type="PRINTS" id="PR00475">
    <property type="entry name" value="HEXOKINASE"/>
</dbReference>
<evidence type="ECO:0000256" key="4">
    <source>
        <dbReference type="ARBA" id="ARBA00022679"/>
    </source>
</evidence>
<evidence type="ECO:0000256" key="3">
    <source>
        <dbReference type="ARBA" id="ARBA00009225"/>
    </source>
</evidence>
<accession>A0A6A3BMZ8</accession>
<evidence type="ECO:0000313" key="13">
    <source>
        <dbReference type="Proteomes" id="UP000436088"/>
    </source>
</evidence>
<dbReference type="InterPro" id="IPR022672">
    <property type="entry name" value="Hexokinase_N"/>
</dbReference>
<evidence type="ECO:0000259" key="11">
    <source>
        <dbReference type="Pfam" id="PF03727"/>
    </source>
</evidence>
<dbReference type="Pfam" id="PF00349">
    <property type="entry name" value="Hexokinase_1"/>
    <property type="match status" value="1"/>
</dbReference>
<dbReference type="FunFam" id="3.30.420.40:FF:000034">
    <property type="entry name" value="Phosphotransferase"/>
    <property type="match status" value="1"/>
</dbReference>
<evidence type="ECO:0000256" key="6">
    <source>
        <dbReference type="ARBA" id="ARBA00022777"/>
    </source>
</evidence>
<dbReference type="GO" id="GO:0005739">
    <property type="term" value="C:mitochondrion"/>
    <property type="evidence" value="ECO:0007669"/>
    <property type="project" value="TreeGrafter"/>
</dbReference>
<dbReference type="Gene3D" id="3.30.420.40">
    <property type="match status" value="2"/>
</dbReference>
<dbReference type="UniPathway" id="UPA00242"/>
<dbReference type="InterPro" id="IPR022673">
    <property type="entry name" value="Hexokinase_C"/>
</dbReference>
<dbReference type="GO" id="GO:0001678">
    <property type="term" value="P:intracellular glucose homeostasis"/>
    <property type="evidence" value="ECO:0007669"/>
    <property type="project" value="InterPro"/>
</dbReference>
<proteinExistence type="inferred from homology"/>
<dbReference type="PROSITE" id="PS51748">
    <property type="entry name" value="HEXOKINASE_2"/>
    <property type="match status" value="1"/>
</dbReference>
<feature type="domain" description="Hexokinase C-terminal" evidence="11">
    <location>
        <begin position="248"/>
        <end position="520"/>
    </location>
</feature>
<dbReference type="Pfam" id="PF03727">
    <property type="entry name" value="Hexokinase_2"/>
    <property type="match status" value="1"/>
</dbReference>
<dbReference type="Proteomes" id="UP000436088">
    <property type="component" value="Unassembled WGS sequence"/>
</dbReference>
<dbReference type="UniPathway" id="UPA00109">
    <property type="reaction ID" value="UER00180"/>
</dbReference>
<evidence type="ECO:0000256" key="2">
    <source>
        <dbReference type="ARBA" id="ARBA00005028"/>
    </source>
</evidence>
<organism evidence="12 13">
    <name type="scientific">Hibiscus syriacus</name>
    <name type="common">Rose of Sharon</name>
    <dbReference type="NCBI Taxonomy" id="106335"/>
    <lineage>
        <taxon>Eukaryota</taxon>
        <taxon>Viridiplantae</taxon>
        <taxon>Streptophyta</taxon>
        <taxon>Embryophyta</taxon>
        <taxon>Tracheophyta</taxon>
        <taxon>Spermatophyta</taxon>
        <taxon>Magnoliopsida</taxon>
        <taxon>eudicotyledons</taxon>
        <taxon>Gunneridae</taxon>
        <taxon>Pentapetalae</taxon>
        <taxon>rosids</taxon>
        <taxon>malvids</taxon>
        <taxon>Malvales</taxon>
        <taxon>Malvaceae</taxon>
        <taxon>Malvoideae</taxon>
        <taxon>Hibiscus</taxon>
    </lineage>
</organism>
<dbReference type="GO" id="GO:0006096">
    <property type="term" value="P:glycolytic process"/>
    <property type="evidence" value="ECO:0007669"/>
    <property type="project" value="UniProtKB-UniPathway"/>
</dbReference>
<feature type="domain" description="Hexokinase N-terminal" evidence="10">
    <location>
        <begin position="41"/>
        <end position="241"/>
    </location>
</feature>
<comment type="caution">
    <text evidence="12">The sequence shown here is derived from an EMBL/GenBank/DDBJ whole genome shotgun (WGS) entry which is preliminary data.</text>
</comment>
<dbReference type="SUPFAM" id="SSF53067">
    <property type="entry name" value="Actin-like ATPase domain"/>
    <property type="match status" value="2"/>
</dbReference>
<keyword evidence="5 9" id="KW-0547">Nucleotide-binding</keyword>
<keyword evidence="7 9" id="KW-0067">ATP-binding</keyword>
<keyword evidence="8 9" id="KW-0324">Glycolysis</keyword>